<dbReference type="PANTHER" id="PTHR33507:SF4">
    <property type="entry name" value="NODULATION COMPETITIVENESS PROTEIN NFED"/>
    <property type="match status" value="1"/>
</dbReference>
<dbReference type="Pfam" id="PF01957">
    <property type="entry name" value="NfeD"/>
    <property type="match status" value="1"/>
</dbReference>
<keyword evidence="3 5" id="KW-1133">Transmembrane helix</keyword>
<dbReference type="EMBL" id="CM001377">
    <property type="protein sequence ID" value="EHM10225.1"/>
    <property type="molecule type" value="Genomic_DNA"/>
</dbReference>
<feature type="domain" description="NfeD-like C-terminal" evidence="6">
    <location>
        <begin position="54"/>
        <end position="109"/>
    </location>
</feature>
<proteinExistence type="predicted"/>
<sequence>MTSVFCLCLGGIGLLSPWLMDYPLGVWLILLAAVVLVTILSVRALRQKPSFGLEGMEGARAVTLTDLSPSGTVFCHGEIWKARSLSGELPKGVSVMVERVDGLVLLVRPVDEIDEAGAGEGRRGF</sequence>
<dbReference type="InterPro" id="IPR002810">
    <property type="entry name" value="NfeD-like_C"/>
</dbReference>
<gene>
    <name evidence="7" type="ORF">TheveDRAFT_1101</name>
</gene>
<dbReference type="HOGENOM" id="CLU_2235283_0_0_0"/>
<dbReference type="STRING" id="926567.TheveDRAFT_1101"/>
<dbReference type="eggNOG" id="COG1030">
    <property type="taxonomic scope" value="Bacteria"/>
</dbReference>
<dbReference type="Gene3D" id="2.40.50.140">
    <property type="entry name" value="Nucleic acid-binding proteins"/>
    <property type="match status" value="1"/>
</dbReference>
<dbReference type="GO" id="GO:0008233">
    <property type="term" value="F:peptidase activity"/>
    <property type="evidence" value="ECO:0007669"/>
    <property type="project" value="UniProtKB-KW"/>
</dbReference>
<dbReference type="PANTHER" id="PTHR33507">
    <property type="entry name" value="INNER MEMBRANE PROTEIN YBBJ"/>
    <property type="match status" value="1"/>
</dbReference>
<reference evidence="7 8" key="1">
    <citation type="submission" date="2011-10" db="EMBL/GenBank/DDBJ databases">
        <title>The Noncontiguous Finished genome of Thermanaerovibrio velox DSM 12556.</title>
        <authorList>
            <consortium name="US DOE Joint Genome Institute (JGI-PGF)"/>
            <person name="Lucas S."/>
            <person name="Copeland A."/>
            <person name="Lapidus A."/>
            <person name="Glavina del Rio T."/>
            <person name="Dalin E."/>
            <person name="Tice H."/>
            <person name="Bruce D."/>
            <person name="Goodwin L."/>
            <person name="Pitluck S."/>
            <person name="Peters L."/>
            <person name="Mikhailova N."/>
            <person name="Teshima H."/>
            <person name="Kyrpides N."/>
            <person name="Mavromatis K."/>
            <person name="Ivanova N."/>
            <person name="Markowitz V."/>
            <person name="Cheng J.-F."/>
            <person name="Hugenholtz P."/>
            <person name="Woyke T."/>
            <person name="Wu D."/>
            <person name="Spring S."/>
            <person name="Brambilla E.-M."/>
            <person name="Klenk H.-P."/>
            <person name="Eisen J.A."/>
        </authorList>
    </citation>
    <scope>NUCLEOTIDE SEQUENCE [LARGE SCALE GENOMIC DNA]</scope>
    <source>
        <strain evidence="7 8">DSM 12556</strain>
    </source>
</reference>
<evidence type="ECO:0000256" key="4">
    <source>
        <dbReference type="ARBA" id="ARBA00023136"/>
    </source>
</evidence>
<dbReference type="InterPro" id="IPR012340">
    <property type="entry name" value="NA-bd_OB-fold"/>
</dbReference>
<dbReference type="InterPro" id="IPR052165">
    <property type="entry name" value="Membrane_assoc_protease"/>
</dbReference>
<dbReference type="AlphaFoldDB" id="H0USD6"/>
<keyword evidence="4 5" id="KW-0472">Membrane</keyword>
<evidence type="ECO:0000313" key="8">
    <source>
        <dbReference type="Proteomes" id="UP000005730"/>
    </source>
</evidence>
<feature type="transmembrane region" description="Helical" evidence="5">
    <location>
        <begin position="24"/>
        <end position="45"/>
    </location>
</feature>
<keyword evidence="7" id="KW-0378">Hydrolase</keyword>
<accession>H0USD6</accession>
<keyword evidence="7" id="KW-0645">Protease</keyword>
<dbReference type="Proteomes" id="UP000005730">
    <property type="component" value="Chromosome"/>
</dbReference>
<evidence type="ECO:0000256" key="5">
    <source>
        <dbReference type="SAM" id="Phobius"/>
    </source>
</evidence>
<dbReference type="OrthoDB" id="9806253at2"/>
<evidence type="ECO:0000256" key="3">
    <source>
        <dbReference type="ARBA" id="ARBA00022989"/>
    </source>
</evidence>
<protein>
    <submittedName>
        <fullName evidence="7">Membrane-bound serine protease (ClpP class)</fullName>
    </submittedName>
</protein>
<organism evidence="7 8">
    <name type="scientific">Thermanaerovibrio velox DSM 12556</name>
    <dbReference type="NCBI Taxonomy" id="926567"/>
    <lineage>
        <taxon>Bacteria</taxon>
        <taxon>Thermotogati</taxon>
        <taxon>Synergistota</taxon>
        <taxon>Synergistia</taxon>
        <taxon>Synergistales</taxon>
        <taxon>Synergistaceae</taxon>
        <taxon>Thermanaerovibrio</taxon>
    </lineage>
</organism>
<keyword evidence="8" id="KW-1185">Reference proteome</keyword>
<dbReference type="SUPFAM" id="SSF141322">
    <property type="entry name" value="NfeD domain-like"/>
    <property type="match status" value="1"/>
</dbReference>
<name>H0USD6_9BACT</name>
<evidence type="ECO:0000313" key="7">
    <source>
        <dbReference type="EMBL" id="EHM10225.1"/>
    </source>
</evidence>
<evidence type="ECO:0000259" key="6">
    <source>
        <dbReference type="Pfam" id="PF01957"/>
    </source>
</evidence>
<dbReference type="GO" id="GO:0006508">
    <property type="term" value="P:proteolysis"/>
    <property type="evidence" value="ECO:0007669"/>
    <property type="project" value="UniProtKB-KW"/>
</dbReference>
<keyword evidence="2 5" id="KW-0812">Transmembrane</keyword>
<dbReference type="GO" id="GO:0016020">
    <property type="term" value="C:membrane"/>
    <property type="evidence" value="ECO:0007669"/>
    <property type="project" value="UniProtKB-SubCell"/>
</dbReference>
<evidence type="ECO:0000256" key="1">
    <source>
        <dbReference type="ARBA" id="ARBA00004141"/>
    </source>
</evidence>
<comment type="subcellular location">
    <subcellularLocation>
        <location evidence="1">Membrane</location>
        <topology evidence="1">Multi-pass membrane protein</topology>
    </subcellularLocation>
</comment>
<evidence type="ECO:0000256" key="2">
    <source>
        <dbReference type="ARBA" id="ARBA00022692"/>
    </source>
</evidence>